<evidence type="ECO:0000313" key="3">
    <source>
        <dbReference type="Proteomes" id="UP000092093"/>
    </source>
</evidence>
<comment type="caution">
    <text evidence="2">The sequence shown here is derived from an EMBL/GenBank/DDBJ whole genome shotgun (WGS) entry which is preliminary data.</text>
</comment>
<protein>
    <submittedName>
        <fullName evidence="2">Uncharacterized protein</fullName>
    </submittedName>
</protein>
<reference evidence="2 3" key="1">
    <citation type="submission" date="2015-09" db="EMBL/GenBank/DDBJ databases">
        <title>Aphanizomenon flos-aquae WA102.</title>
        <authorList>
            <person name="Driscoll C."/>
        </authorList>
    </citation>
    <scope>NUCLEOTIDE SEQUENCE [LARGE SCALE GENOMIC DNA]</scope>
    <source>
        <strain evidence="2">WA102</strain>
    </source>
</reference>
<proteinExistence type="predicted"/>
<gene>
    <name evidence="2" type="ORF">AN484_27870</name>
</gene>
<evidence type="ECO:0000313" key="2">
    <source>
        <dbReference type="EMBL" id="OBQ32539.1"/>
    </source>
</evidence>
<feature type="non-terminal residue" evidence="2">
    <location>
        <position position="1"/>
    </location>
</feature>
<accession>A0A1B7W616</accession>
<organism evidence="2 3">
    <name type="scientific">Aphanizomenon flos-aquae WA102</name>
    <dbReference type="NCBI Taxonomy" id="1710896"/>
    <lineage>
        <taxon>Bacteria</taxon>
        <taxon>Bacillati</taxon>
        <taxon>Cyanobacteriota</taxon>
        <taxon>Cyanophyceae</taxon>
        <taxon>Nostocales</taxon>
        <taxon>Aphanizomenonaceae</taxon>
        <taxon>Aphanizomenon</taxon>
    </lineage>
</organism>
<dbReference type="EMBL" id="LJOW01000783">
    <property type="protein sequence ID" value="OBQ32539.1"/>
    <property type="molecule type" value="Genomic_DNA"/>
</dbReference>
<feature type="region of interest" description="Disordered" evidence="1">
    <location>
        <begin position="43"/>
        <end position="66"/>
    </location>
</feature>
<dbReference type="Proteomes" id="UP000092093">
    <property type="component" value="Unassembled WGS sequence"/>
</dbReference>
<name>A0A1B7W616_APHFL</name>
<feature type="compositionally biased region" description="Acidic residues" evidence="1">
    <location>
        <begin position="47"/>
        <end position="66"/>
    </location>
</feature>
<sequence>VIDKVQIGEDGRVRTVEVKYRNAGEGVFRYTTRNVHKVVTLVPADYEQPDEEDDQQEAAQDDEDIE</sequence>
<evidence type="ECO:0000256" key="1">
    <source>
        <dbReference type="SAM" id="MobiDB-lite"/>
    </source>
</evidence>
<dbReference type="AlphaFoldDB" id="A0A1B7W616"/>